<dbReference type="SUPFAM" id="SSF53474">
    <property type="entry name" value="alpha/beta-Hydrolases"/>
    <property type="match status" value="1"/>
</dbReference>
<dbReference type="InterPro" id="IPR000073">
    <property type="entry name" value="AB_hydrolase_1"/>
</dbReference>
<accession>X1P265</accession>
<gene>
    <name evidence="2" type="ORF">S06H3_38423</name>
</gene>
<proteinExistence type="predicted"/>
<feature type="non-terminal residue" evidence="2">
    <location>
        <position position="1"/>
    </location>
</feature>
<organism evidence="2">
    <name type="scientific">marine sediment metagenome</name>
    <dbReference type="NCBI Taxonomy" id="412755"/>
    <lineage>
        <taxon>unclassified sequences</taxon>
        <taxon>metagenomes</taxon>
        <taxon>ecological metagenomes</taxon>
    </lineage>
</organism>
<dbReference type="InterPro" id="IPR050266">
    <property type="entry name" value="AB_hydrolase_sf"/>
</dbReference>
<feature type="domain" description="AB hydrolase-1" evidence="1">
    <location>
        <begin position="6"/>
        <end position="207"/>
    </location>
</feature>
<dbReference type="GO" id="GO:0016020">
    <property type="term" value="C:membrane"/>
    <property type="evidence" value="ECO:0007669"/>
    <property type="project" value="TreeGrafter"/>
</dbReference>
<reference evidence="2" key="1">
    <citation type="journal article" date="2014" name="Front. Microbiol.">
        <title>High frequency of phylogenetically diverse reductive dehalogenase-homologous genes in deep subseafloor sedimentary metagenomes.</title>
        <authorList>
            <person name="Kawai M."/>
            <person name="Futagami T."/>
            <person name="Toyoda A."/>
            <person name="Takaki Y."/>
            <person name="Nishi S."/>
            <person name="Hori S."/>
            <person name="Arai W."/>
            <person name="Tsubouchi T."/>
            <person name="Morono Y."/>
            <person name="Uchiyama I."/>
            <person name="Ito T."/>
            <person name="Fujiyama A."/>
            <person name="Inagaki F."/>
            <person name="Takami H."/>
        </authorList>
    </citation>
    <scope>NUCLEOTIDE SEQUENCE</scope>
    <source>
        <strain evidence="2">Expedition CK06-06</strain>
    </source>
</reference>
<protein>
    <recommendedName>
        <fullName evidence="1">AB hydrolase-1 domain-containing protein</fullName>
    </recommendedName>
</protein>
<dbReference type="EMBL" id="BARV01023418">
    <property type="protein sequence ID" value="GAI36526.1"/>
    <property type="molecule type" value="Genomic_DNA"/>
</dbReference>
<sequence length="218" mass="24793">SKGIPIVFIPGLSESAEDYLNLMSFLSTRRCVAITFRGRGKSSSPETGYSLNDHVNDIEAVVNHIGLKLFFLMGYSRGVSYAIAYGLHYLQFLAGLIIGDYPAQHTALPPEWTEWFLSTSWRGKKISERMKPHAVVALQKESEQILFWDNLSSINCPVLILRGGQEDSLLVEEQAEKYLRNLQNAKVEVFEKSGHDLQYPDYDRFVKTINNFLLEIDE</sequence>
<dbReference type="PANTHER" id="PTHR43798">
    <property type="entry name" value="MONOACYLGLYCEROL LIPASE"/>
    <property type="match status" value="1"/>
</dbReference>
<evidence type="ECO:0000259" key="1">
    <source>
        <dbReference type="Pfam" id="PF12697"/>
    </source>
</evidence>
<dbReference type="PANTHER" id="PTHR43798:SF33">
    <property type="entry name" value="HYDROLASE, PUTATIVE (AFU_ORTHOLOGUE AFUA_2G14860)-RELATED"/>
    <property type="match status" value="1"/>
</dbReference>
<dbReference type="Pfam" id="PF12697">
    <property type="entry name" value="Abhydrolase_6"/>
    <property type="match status" value="1"/>
</dbReference>
<dbReference type="Gene3D" id="3.40.50.1820">
    <property type="entry name" value="alpha/beta hydrolase"/>
    <property type="match status" value="1"/>
</dbReference>
<dbReference type="AlphaFoldDB" id="X1P265"/>
<comment type="caution">
    <text evidence="2">The sequence shown here is derived from an EMBL/GenBank/DDBJ whole genome shotgun (WGS) entry which is preliminary data.</text>
</comment>
<dbReference type="InterPro" id="IPR029058">
    <property type="entry name" value="AB_hydrolase_fold"/>
</dbReference>
<evidence type="ECO:0000313" key="2">
    <source>
        <dbReference type="EMBL" id="GAI36526.1"/>
    </source>
</evidence>
<name>X1P265_9ZZZZ</name>